<evidence type="ECO:0000256" key="6">
    <source>
        <dbReference type="SAM" id="Phobius"/>
    </source>
</evidence>
<evidence type="ECO:0000256" key="5">
    <source>
        <dbReference type="SAM" id="MobiDB-lite"/>
    </source>
</evidence>
<keyword evidence="4 6" id="KW-0472">Membrane</keyword>
<dbReference type="EMBL" id="ML991785">
    <property type="protein sequence ID" value="KAF2236374.1"/>
    <property type="molecule type" value="Genomic_DNA"/>
</dbReference>
<dbReference type="InterPro" id="IPR033121">
    <property type="entry name" value="PEPTIDASE_A1"/>
</dbReference>
<dbReference type="InterPro" id="IPR034164">
    <property type="entry name" value="Pepsin-like_dom"/>
</dbReference>
<dbReference type="InterPro" id="IPR051694">
    <property type="entry name" value="Immunoregulatory_rcpt-like"/>
</dbReference>
<keyword evidence="3 6" id="KW-1133">Transmembrane helix</keyword>
<evidence type="ECO:0000256" key="3">
    <source>
        <dbReference type="ARBA" id="ARBA00022989"/>
    </source>
</evidence>
<reference evidence="9" key="1">
    <citation type="journal article" date="2020" name="Stud. Mycol.">
        <title>101 Dothideomycetes genomes: a test case for predicting lifestyles and emergence of pathogens.</title>
        <authorList>
            <person name="Haridas S."/>
            <person name="Albert R."/>
            <person name="Binder M."/>
            <person name="Bloem J."/>
            <person name="Labutti K."/>
            <person name="Salamov A."/>
            <person name="Andreopoulos B."/>
            <person name="Baker S."/>
            <person name="Barry K."/>
            <person name="Bills G."/>
            <person name="Bluhm B."/>
            <person name="Cannon C."/>
            <person name="Castanera R."/>
            <person name="Culley D."/>
            <person name="Daum C."/>
            <person name="Ezra D."/>
            <person name="Gonzalez J."/>
            <person name="Henrissat B."/>
            <person name="Kuo A."/>
            <person name="Liang C."/>
            <person name="Lipzen A."/>
            <person name="Lutzoni F."/>
            <person name="Magnuson J."/>
            <person name="Mondo S."/>
            <person name="Nolan M."/>
            <person name="Ohm R."/>
            <person name="Pangilinan J."/>
            <person name="Park H.-J."/>
            <person name="Ramirez L."/>
            <person name="Alfaro M."/>
            <person name="Sun H."/>
            <person name="Tritt A."/>
            <person name="Yoshinaga Y."/>
            <person name="Zwiers L.-H."/>
            <person name="Turgeon B."/>
            <person name="Goodwin S."/>
            <person name="Spatafora J."/>
            <person name="Crous P."/>
            <person name="Grigoriev I."/>
        </authorList>
    </citation>
    <scope>NUCLEOTIDE SEQUENCE</scope>
    <source>
        <strain evidence="9">Tuck. ex Michener</strain>
    </source>
</reference>
<dbReference type="PANTHER" id="PTHR15549">
    <property type="entry name" value="PAIRED IMMUNOGLOBULIN-LIKE TYPE 2 RECEPTOR"/>
    <property type="match status" value="1"/>
</dbReference>
<evidence type="ECO:0000259" key="8">
    <source>
        <dbReference type="PROSITE" id="PS51767"/>
    </source>
</evidence>
<dbReference type="InterPro" id="IPR021109">
    <property type="entry name" value="Peptidase_aspartic_dom_sf"/>
</dbReference>
<dbReference type="SUPFAM" id="SSF50630">
    <property type="entry name" value="Acid proteases"/>
    <property type="match status" value="1"/>
</dbReference>
<dbReference type="GO" id="GO:0016020">
    <property type="term" value="C:membrane"/>
    <property type="evidence" value="ECO:0007669"/>
    <property type="project" value="UniProtKB-SubCell"/>
</dbReference>
<keyword evidence="9" id="KW-0378">Hydrolase</keyword>
<dbReference type="GO" id="GO:0071944">
    <property type="term" value="C:cell periphery"/>
    <property type="evidence" value="ECO:0007669"/>
    <property type="project" value="UniProtKB-ARBA"/>
</dbReference>
<feature type="chain" id="PRO_5025616544" evidence="7">
    <location>
        <begin position="27"/>
        <end position="738"/>
    </location>
</feature>
<dbReference type="PROSITE" id="PS51767">
    <property type="entry name" value="PEPTIDASE_A1"/>
    <property type="match status" value="1"/>
</dbReference>
<evidence type="ECO:0000256" key="4">
    <source>
        <dbReference type="ARBA" id="ARBA00023136"/>
    </source>
</evidence>
<proteinExistence type="predicted"/>
<feature type="transmembrane region" description="Helical" evidence="6">
    <location>
        <begin position="443"/>
        <end position="464"/>
    </location>
</feature>
<feature type="compositionally biased region" description="Polar residues" evidence="5">
    <location>
        <begin position="728"/>
        <end position="738"/>
    </location>
</feature>
<dbReference type="AlphaFoldDB" id="A0A6A6HE15"/>
<keyword evidence="9" id="KW-0645">Protease</keyword>
<comment type="subcellular location">
    <subcellularLocation>
        <location evidence="1">Membrane</location>
        <topology evidence="1">Single-pass membrane protein</topology>
    </subcellularLocation>
</comment>
<feature type="compositionally biased region" description="Low complexity" evidence="5">
    <location>
        <begin position="535"/>
        <end position="552"/>
    </location>
</feature>
<gene>
    <name evidence="9" type="ORF">EV356DRAFT_512976</name>
</gene>
<sequence length="738" mass="80157">MGRRSLSLSCVAVVLLLLVNAPRSRGSELEPRASATPAPISFDPDENWDGIDGAWNSFTLSVGTPSQYVRVLPSTADQQIWTVQPLGCYQSSDSDCENHRGWFFDFNKSTSWQDNGLWDLWIETNLGYYGNANYGYDTVGLGGVGQGGPSLPNQTVAALAVNDFYLGVFGLNPKPTNFTNFSDPSPSYMEDLRTQNLIPSKSFGYSAGAKYRGFTGTLASLTLGGYDAARFEPNNLTFVLGPDNERDIVVGIRSINVTGNGTINANMLSEPMDAYIDSTVPQIWLPLDACRKFEDTFGLVFDQTTELYLVNDSLHTQLLQQDPSITFTLGVGPSGGDTVDIVLPYSSFDLTALPPYQGLTNQSRYFPLRRAANETQYTLGRTFLQEAYLIVEWENANFSVSQCVWPNQMEKNIIAIQPPTDGSDASQYTNASSSPSSSLSTGAIIGIVIGAVVVISILLALLVLHNRRKHRRDSEVTGEKGASPMTEQPDDSRVFPKAELPAVEPVSRHGKDKAEHANERNPFDELNYRPNSAVTPTTPGSPGSPSTGFFTPHLSRNGLMSLSGPGTPSDPAEADNKEREIYEMPGDAPSRQEMDAPAVGEKQAMMLRERIYNGVDPLPSPTSGNGRDSLTNRGSNTLSNRGSNTLSNHESNSLSNRESNTFRSSTLASSPVQPSDIISPVHSSDRGPLTPVHLEDRGPISPLQPEFSGFRFSFEGQPSEPSDLSELAGSTTDSSLRR</sequence>
<feature type="region of interest" description="Disordered" evidence="5">
    <location>
        <begin position="469"/>
        <end position="574"/>
    </location>
</feature>
<dbReference type="CDD" id="cd05471">
    <property type="entry name" value="pepsin_like"/>
    <property type="match status" value="1"/>
</dbReference>
<feature type="region of interest" description="Disordered" evidence="5">
    <location>
        <begin position="417"/>
        <end position="439"/>
    </location>
</feature>
<evidence type="ECO:0000313" key="9">
    <source>
        <dbReference type="EMBL" id="KAF2236374.1"/>
    </source>
</evidence>
<keyword evidence="10" id="KW-1185">Reference proteome</keyword>
<keyword evidence="2 6" id="KW-0812">Transmembrane</keyword>
<evidence type="ECO:0000256" key="7">
    <source>
        <dbReference type="SAM" id="SignalP"/>
    </source>
</evidence>
<dbReference type="OrthoDB" id="4074350at2759"/>
<evidence type="ECO:0000313" key="10">
    <source>
        <dbReference type="Proteomes" id="UP000800092"/>
    </source>
</evidence>
<feature type="compositionally biased region" description="Polar residues" evidence="5">
    <location>
        <begin position="621"/>
        <end position="673"/>
    </location>
</feature>
<accession>A0A6A6HE15</accession>
<feature type="region of interest" description="Disordered" evidence="5">
    <location>
        <begin position="613"/>
        <end position="738"/>
    </location>
</feature>
<dbReference type="Pfam" id="PF00026">
    <property type="entry name" value="Asp"/>
    <property type="match status" value="1"/>
</dbReference>
<organism evidence="9 10">
    <name type="scientific">Viridothelium virens</name>
    <name type="common">Speckled blister lichen</name>
    <name type="synonym">Trypethelium virens</name>
    <dbReference type="NCBI Taxonomy" id="1048519"/>
    <lineage>
        <taxon>Eukaryota</taxon>
        <taxon>Fungi</taxon>
        <taxon>Dikarya</taxon>
        <taxon>Ascomycota</taxon>
        <taxon>Pezizomycotina</taxon>
        <taxon>Dothideomycetes</taxon>
        <taxon>Dothideomycetes incertae sedis</taxon>
        <taxon>Trypetheliales</taxon>
        <taxon>Trypetheliaceae</taxon>
        <taxon>Viridothelium</taxon>
    </lineage>
</organism>
<feature type="signal peptide" evidence="7">
    <location>
        <begin position="1"/>
        <end position="26"/>
    </location>
</feature>
<dbReference type="GO" id="GO:0008233">
    <property type="term" value="F:peptidase activity"/>
    <property type="evidence" value="ECO:0007669"/>
    <property type="project" value="UniProtKB-KW"/>
</dbReference>
<protein>
    <submittedName>
        <fullName evidence="9">Acid protease</fullName>
    </submittedName>
</protein>
<evidence type="ECO:0000256" key="1">
    <source>
        <dbReference type="ARBA" id="ARBA00004167"/>
    </source>
</evidence>
<keyword evidence="7" id="KW-0732">Signal</keyword>
<name>A0A6A6HE15_VIRVR</name>
<dbReference type="Proteomes" id="UP000800092">
    <property type="component" value="Unassembled WGS sequence"/>
</dbReference>
<feature type="compositionally biased region" description="Basic and acidic residues" evidence="5">
    <location>
        <begin position="506"/>
        <end position="527"/>
    </location>
</feature>
<feature type="domain" description="Peptidase A1" evidence="8">
    <location>
        <begin position="56"/>
        <end position="401"/>
    </location>
</feature>
<dbReference type="GO" id="GO:0006508">
    <property type="term" value="P:proteolysis"/>
    <property type="evidence" value="ECO:0007669"/>
    <property type="project" value="UniProtKB-KW"/>
</dbReference>
<evidence type="ECO:0000256" key="2">
    <source>
        <dbReference type="ARBA" id="ARBA00022692"/>
    </source>
</evidence>
<dbReference type="Gene3D" id="2.40.70.10">
    <property type="entry name" value="Acid Proteases"/>
    <property type="match status" value="2"/>
</dbReference>